<dbReference type="InterPro" id="IPR042100">
    <property type="entry name" value="Bug_dom1"/>
</dbReference>
<dbReference type="Pfam" id="PF03401">
    <property type="entry name" value="TctC"/>
    <property type="match status" value="1"/>
</dbReference>
<evidence type="ECO:0000313" key="3">
    <source>
        <dbReference type="Proteomes" id="UP001352263"/>
    </source>
</evidence>
<evidence type="ECO:0000313" key="2">
    <source>
        <dbReference type="EMBL" id="MEC4717706.1"/>
    </source>
</evidence>
<dbReference type="CDD" id="cd07012">
    <property type="entry name" value="PBP2_Bug_TTT"/>
    <property type="match status" value="1"/>
</dbReference>
<dbReference type="SUPFAM" id="SSF53850">
    <property type="entry name" value="Periplasmic binding protein-like II"/>
    <property type="match status" value="1"/>
</dbReference>
<dbReference type="Pfam" id="PF10518">
    <property type="entry name" value="TAT_signal"/>
    <property type="match status" value="1"/>
</dbReference>
<dbReference type="InterPro" id="IPR006311">
    <property type="entry name" value="TAT_signal"/>
</dbReference>
<proteinExistence type="inferred from homology"/>
<name>A0ABU6J258_9BURK</name>
<dbReference type="InterPro" id="IPR005064">
    <property type="entry name" value="BUG"/>
</dbReference>
<dbReference type="PANTHER" id="PTHR42928:SF5">
    <property type="entry name" value="BLR1237 PROTEIN"/>
    <property type="match status" value="1"/>
</dbReference>
<dbReference type="InterPro" id="IPR019546">
    <property type="entry name" value="TAT_signal_bac_arc"/>
</dbReference>
<organism evidence="2 3">
    <name type="scientific">Noviherbaspirillum album</name>
    <dbReference type="NCBI Taxonomy" id="3080276"/>
    <lineage>
        <taxon>Bacteria</taxon>
        <taxon>Pseudomonadati</taxon>
        <taxon>Pseudomonadota</taxon>
        <taxon>Betaproteobacteria</taxon>
        <taxon>Burkholderiales</taxon>
        <taxon>Oxalobacteraceae</taxon>
        <taxon>Noviherbaspirillum</taxon>
    </lineage>
</organism>
<dbReference type="Gene3D" id="3.40.190.150">
    <property type="entry name" value="Bordetella uptake gene, domain 1"/>
    <property type="match status" value="1"/>
</dbReference>
<dbReference type="PROSITE" id="PS51318">
    <property type="entry name" value="TAT"/>
    <property type="match status" value="1"/>
</dbReference>
<dbReference type="NCBIfam" id="TIGR01409">
    <property type="entry name" value="TAT_signal_seq"/>
    <property type="match status" value="1"/>
</dbReference>
<dbReference type="RefSeq" id="WP_326504456.1">
    <property type="nucleotide sequence ID" value="NZ_JAWIIV010000001.1"/>
</dbReference>
<sequence>MAKTIPPAMDMSRRNFLKLTAAGAAGLAGAMPGSAAWASEWPSKTIRFISQSGAGDPVDLRLRDFVTDLAPALKNVPCIVENKPGAGGIIAAQSMINSEADGNTIFLGNAAMTILPNYHKKLPFLPIRDFAPIALSGQAPTALAISAKRPEKTLDEWLASIKKRQSNPIYGSTGSGTPGHLYGYQVSEDFGFKAEHAAYRGNVPALMDLVAERFEYAVLDIFSLRPFYAKGELRILAVAANERSKFLPEVPTFAELGHKGYDRMGWTAYFVKAGTSPAIIKHLADAMNTANNTPKWHDRRRQLWSEWQLLSPADIQKRLQSETEAWGTLMKRGNIQA</sequence>
<dbReference type="PIRSF" id="PIRSF017082">
    <property type="entry name" value="YflP"/>
    <property type="match status" value="1"/>
</dbReference>
<keyword evidence="3" id="KW-1185">Reference proteome</keyword>
<comment type="caution">
    <text evidence="2">The sequence shown here is derived from an EMBL/GenBank/DDBJ whole genome shotgun (WGS) entry which is preliminary data.</text>
</comment>
<reference evidence="2 3" key="1">
    <citation type="submission" date="2023-10" db="EMBL/GenBank/DDBJ databases">
        <title>Noviherbaspirillum sp. CPCC 100848 genome assembly.</title>
        <authorList>
            <person name="Li X.Y."/>
            <person name="Fang X.M."/>
        </authorList>
    </citation>
    <scope>NUCLEOTIDE SEQUENCE [LARGE SCALE GENOMIC DNA]</scope>
    <source>
        <strain evidence="2 3">CPCC 100848</strain>
    </source>
</reference>
<comment type="similarity">
    <text evidence="1">Belongs to the UPF0065 (bug) family.</text>
</comment>
<protein>
    <submittedName>
        <fullName evidence="2">Tripartite tricarboxylate transporter substrate binding protein</fullName>
    </submittedName>
</protein>
<evidence type="ECO:0000256" key="1">
    <source>
        <dbReference type="ARBA" id="ARBA00006987"/>
    </source>
</evidence>
<dbReference type="Gene3D" id="3.40.190.10">
    <property type="entry name" value="Periplasmic binding protein-like II"/>
    <property type="match status" value="1"/>
</dbReference>
<dbReference type="EMBL" id="JAWIIV010000001">
    <property type="protein sequence ID" value="MEC4717706.1"/>
    <property type="molecule type" value="Genomic_DNA"/>
</dbReference>
<dbReference type="PANTHER" id="PTHR42928">
    <property type="entry name" value="TRICARBOXYLATE-BINDING PROTEIN"/>
    <property type="match status" value="1"/>
</dbReference>
<accession>A0ABU6J258</accession>
<dbReference type="Proteomes" id="UP001352263">
    <property type="component" value="Unassembled WGS sequence"/>
</dbReference>
<gene>
    <name evidence="2" type="ORF">RY831_00930</name>
</gene>